<dbReference type="PANTHER" id="PTHR14356:SF2">
    <property type="entry name" value="INTERLEUKIN-21"/>
    <property type="match status" value="1"/>
</dbReference>
<dbReference type="GO" id="GO:0005125">
    <property type="term" value="F:cytokine activity"/>
    <property type="evidence" value="ECO:0007669"/>
    <property type="project" value="UniProtKB-KW"/>
</dbReference>
<sequence>MDRMIIFCMLLFSSSMVLTATHQKLKYRQIIKTIELLEAAVKNEDSELLHTPENPEDGCLFTAVTCFQNETWKLQPKPSQEKSAFFQKVKILRKPLLRGSNTPCRSSCQSYEKKGPKDFLTGFAKLMKQVIRDHSSWLFFDMLQ</sequence>
<dbReference type="EMBL" id="VZSX01000002">
    <property type="protein sequence ID" value="NXA31027.1"/>
    <property type="molecule type" value="Genomic_DNA"/>
</dbReference>
<evidence type="ECO:0000256" key="2">
    <source>
        <dbReference type="ARBA" id="ARBA00006050"/>
    </source>
</evidence>
<feature type="signal peptide" evidence="9">
    <location>
        <begin position="1"/>
        <end position="19"/>
    </location>
</feature>
<keyword evidence="5 9" id="KW-0732">Signal</keyword>
<keyword evidence="3" id="KW-0202">Cytokine</keyword>
<feature type="non-terminal residue" evidence="10">
    <location>
        <position position="144"/>
    </location>
</feature>
<evidence type="ECO:0000256" key="5">
    <source>
        <dbReference type="ARBA" id="ARBA00022729"/>
    </source>
</evidence>
<comment type="subcellular location">
    <subcellularLocation>
        <location evidence="1">Secreted</location>
    </subcellularLocation>
</comment>
<gene>
    <name evidence="10" type="primary">Il21</name>
    <name evidence="10" type="ORF">EUDELE_R00091</name>
</gene>
<name>A0A7K7UPP2_EUDEL</name>
<keyword evidence="6" id="KW-1015">Disulfide bond</keyword>
<dbReference type="Gene3D" id="1.20.1250.70">
    <property type="entry name" value="Interleukin-15/Interleukin-21"/>
    <property type="match status" value="1"/>
</dbReference>
<keyword evidence="4" id="KW-0964">Secreted</keyword>
<dbReference type="InterPro" id="IPR009079">
    <property type="entry name" value="4_helix_cytokine-like_core"/>
</dbReference>
<feature type="chain" id="PRO_5029594801" description="Interleukin-21" evidence="9">
    <location>
        <begin position="20"/>
        <end position="144"/>
    </location>
</feature>
<evidence type="ECO:0000256" key="7">
    <source>
        <dbReference type="ARBA" id="ARBA00039957"/>
    </source>
</evidence>
<dbReference type="GO" id="GO:0005126">
    <property type="term" value="F:cytokine receptor binding"/>
    <property type="evidence" value="ECO:0007669"/>
    <property type="project" value="InterPro"/>
</dbReference>
<dbReference type="Proteomes" id="UP000533954">
    <property type="component" value="Unassembled WGS sequence"/>
</dbReference>
<dbReference type="OrthoDB" id="9426569at2759"/>
<evidence type="ECO:0000313" key="11">
    <source>
        <dbReference type="Proteomes" id="UP000533954"/>
    </source>
</evidence>
<evidence type="ECO:0000256" key="1">
    <source>
        <dbReference type="ARBA" id="ARBA00004613"/>
    </source>
</evidence>
<protein>
    <recommendedName>
        <fullName evidence="7">Interleukin-21</fullName>
    </recommendedName>
</protein>
<evidence type="ECO:0000256" key="3">
    <source>
        <dbReference type="ARBA" id="ARBA00022514"/>
    </source>
</evidence>
<comment type="function">
    <text evidence="8">Cytokine with immunoregulatory activity. May promote the transition between innate and adaptive immunity. Induces the production of IgG(1) and IgG(3) in B-cells. Implicated in the generation and maintenance of T follicular helper (Tfh) cells and the formation of germinal-centers. Together with IL6, control the early generation of Tfh cells and are critical for an effective antibody response to acute viral infection. May play a role in proliferation and maturation of natural killer (NK) cells in synergy with IL15. May regulate proliferation of mature B- and T-cells in response to activating stimuli. In synergy with IL15 and IL18 stimulates interferon gamma production in T-cells and NK cells. During T-cell mediated immune response may inhibit dendritic cells (DC) activation and maturation.</text>
</comment>
<dbReference type="SUPFAM" id="SSF47266">
    <property type="entry name" value="4-helical cytokines"/>
    <property type="match status" value="1"/>
</dbReference>
<dbReference type="AlphaFoldDB" id="A0A7K7UPP2"/>
<comment type="caution">
    <text evidence="10">The sequence shown here is derived from an EMBL/GenBank/DDBJ whole genome shotgun (WGS) entry which is preliminary data.</text>
</comment>
<evidence type="ECO:0000256" key="4">
    <source>
        <dbReference type="ARBA" id="ARBA00022525"/>
    </source>
</evidence>
<dbReference type="GO" id="GO:0005615">
    <property type="term" value="C:extracellular space"/>
    <property type="evidence" value="ECO:0007669"/>
    <property type="project" value="UniProtKB-KW"/>
</dbReference>
<proteinExistence type="inferred from homology"/>
<keyword evidence="11" id="KW-1185">Reference proteome</keyword>
<comment type="similarity">
    <text evidence="2">Belongs to the IL-15/IL-21 family.</text>
</comment>
<reference evidence="10 11" key="1">
    <citation type="submission" date="2019-09" db="EMBL/GenBank/DDBJ databases">
        <title>Bird 10,000 Genomes (B10K) Project - Family phase.</title>
        <authorList>
            <person name="Zhang G."/>
        </authorList>
    </citation>
    <scope>NUCLEOTIDE SEQUENCE [LARGE SCALE GENOMIC DNA]</scope>
    <source>
        <strain evidence="10">B10K-LSUMZ-16893</strain>
    </source>
</reference>
<accession>A0A7K7UPP2</accession>
<evidence type="ECO:0000256" key="8">
    <source>
        <dbReference type="ARBA" id="ARBA00045924"/>
    </source>
</evidence>
<organism evidence="10 11">
    <name type="scientific">Eudromia elegans</name>
    <name type="common">Elegant crested-tinamou</name>
    <dbReference type="NCBI Taxonomy" id="8805"/>
    <lineage>
        <taxon>Eukaryota</taxon>
        <taxon>Metazoa</taxon>
        <taxon>Chordata</taxon>
        <taxon>Craniata</taxon>
        <taxon>Vertebrata</taxon>
        <taxon>Euteleostomi</taxon>
        <taxon>Archelosauria</taxon>
        <taxon>Archosauria</taxon>
        <taxon>Dinosauria</taxon>
        <taxon>Saurischia</taxon>
        <taxon>Theropoda</taxon>
        <taxon>Coelurosauria</taxon>
        <taxon>Aves</taxon>
        <taxon>Palaeognathae</taxon>
        <taxon>Tinamiformes</taxon>
        <taxon>Tinamidae</taxon>
        <taxon>Eudromia</taxon>
    </lineage>
</organism>
<dbReference type="GO" id="GO:0006955">
    <property type="term" value="P:immune response"/>
    <property type="evidence" value="ECO:0007669"/>
    <property type="project" value="InterPro"/>
</dbReference>
<dbReference type="InterPro" id="IPR003443">
    <property type="entry name" value="IL-15/IL-21_fam"/>
</dbReference>
<evidence type="ECO:0000313" key="10">
    <source>
        <dbReference type="EMBL" id="NXA31027.1"/>
    </source>
</evidence>
<feature type="non-terminal residue" evidence="10">
    <location>
        <position position="1"/>
    </location>
</feature>
<evidence type="ECO:0000256" key="9">
    <source>
        <dbReference type="SAM" id="SignalP"/>
    </source>
</evidence>
<evidence type="ECO:0000256" key="6">
    <source>
        <dbReference type="ARBA" id="ARBA00023157"/>
    </source>
</evidence>
<dbReference type="PANTHER" id="PTHR14356">
    <property type="entry name" value="INTERLEUKIN-15-RELATED"/>
    <property type="match status" value="1"/>
</dbReference>
<dbReference type="GO" id="GO:0045954">
    <property type="term" value="P:positive regulation of natural killer cell mediated cytotoxicity"/>
    <property type="evidence" value="ECO:0007669"/>
    <property type="project" value="TreeGrafter"/>
</dbReference>